<reference evidence="11" key="4">
    <citation type="submission" date="2025-08" db="UniProtKB">
        <authorList>
            <consortium name="Ensembl"/>
        </authorList>
    </citation>
    <scope>IDENTIFICATION</scope>
</reference>
<evidence type="ECO:0000256" key="7">
    <source>
        <dbReference type="ARBA" id="ARBA00023054"/>
    </source>
</evidence>
<dbReference type="GO" id="GO:0005814">
    <property type="term" value="C:centriole"/>
    <property type="evidence" value="ECO:0007669"/>
    <property type="project" value="UniProtKB-SubCell"/>
</dbReference>
<feature type="coiled-coil region" evidence="9">
    <location>
        <begin position="468"/>
        <end position="530"/>
    </location>
</feature>
<evidence type="ECO:0000256" key="9">
    <source>
        <dbReference type="SAM" id="Coils"/>
    </source>
</evidence>
<dbReference type="GO" id="GO:0005879">
    <property type="term" value="C:axonemal microtubule"/>
    <property type="evidence" value="ECO:0007669"/>
    <property type="project" value="TreeGrafter"/>
</dbReference>
<feature type="compositionally biased region" description="Basic and acidic residues" evidence="10">
    <location>
        <begin position="743"/>
        <end position="752"/>
    </location>
</feature>
<feature type="coiled-coil region" evidence="9">
    <location>
        <begin position="777"/>
        <end position="804"/>
    </location>
</feature>
<dbReference type="AlphaFoldDB" id="A0A4W3I8R2"/>
<evidence type="ECO:0000313" key="11">
    <source>
        <dbReference type="Ensembl" id="ENSCMIP00000026494.1"/>
    </source>
</evidence>
<dbReference type="GeneTree" id="ENSGT00390000009631"/>
<dbReference type="STRING" id="7868.ENSCMIP00000026494"/>
<feature type="compositionally biased region" description="Basic and acidic residues" evidence="10">
    <location>
        <begin position="135"/>
        <end position="147"/>
    </location>
</feature>
<evidence type="ECO:0000256" key="10">
    <source>
        <dbReference type="SAM" id="MobiDB-lite"/>
    </source>
</evidence>
<protein>
    <recommendedName>
        <fullName evidence="3">Centrosomal protein of 162 kDa</fullName>
    </recommendedName>
</protein>
<accession>A0A4W3I8R2</accession>
<organism evidence="11 12">
    <name type="scientific">Callorhinchus milii</name>
    <name type="common">Ghost shark</name>
    <dbReference type="NCBI Taxonomy" id="7868"/>
    <lineage>
        <taxon>Eukaryota</taxon>
        <taxon>Metazoa</taxon>
        <taxon>Chordata</taxon>
        <taxon>Craniata</taxon>
        <taxon>Vertebrata</taxon>
        <taxon>Chondrichthyes</taxon>
        <taxon>Holocephali</taxon>
        <taxon>Chimaeriformes</taxon>
        <taxon>Callorhinchidae</taxon>
        <taxon>Callorhinchus</taxon>
    </lineage>
</organism>
<feature type="coiled-coil region" evidence="9">
    <location>
        <begin position="690"/>
        <end position="724"/>
    </location>
</feature>
<comment type="subcellular location">
    <subcellularLocation>
        <location evidence="1">Cytoplasm</location>
        <location evidence="1">Cytoskeleton</location>
        <location evidence="1">Microtubule organizing center</location>
        <location evidence="1">Centrosome</location>
        <location evidence="1">Centriole</location>
    </subcellularLocation>
</comment>
<dbReference type="InterPro" id="IPR038774">
    <property type="entry name" value="CEP162-like"/>
</dbReference>
<dbReference type="Proteomes" id="UP000314986">
    <property type="component" value="Unassembled WGS sequence"/>
</dbReference>
<feature type="coiled-coil region" evidence="9">
    <location>
        <begin position="237"/>
        <end position="276"/>
    </location>
</feature>
<keyword evidence="8" id="KW-0206">Cytoskeleton</keyword>
<keyword evidence="6" id="KW-0970">Cilium biogenesis/degradation</keyword>
<keyword evidence="4" id="KW-0963">Cytoplasm</keyword>
<reference evidence="12" key="2">
    <citation type="journal article" date="2007" name="PLoS Biol.">
        <title>Survey sequencing and comparative analysis of the elephant shark (Callorhinchus milii) genome.</title>
        <authorList>
            <person name="Venkatesh B."/>
            <person name="Kirkness E.F."/>
            <person name="Loh Y.H."/>
            <person name="Halpern A.L."/>
            <person name="Lee A.P."/>
            <person name="Johnson J."/>
            <person name="Dandona N."/>
            <person name="Viswanathan L.D."/>
            <person name="Tay A."/>
            <person name="Venter J.C."/>
            <person name="Strausberg R.L."/>
            <person name="Brenner S."/>
        </authorList>
    </citation>
    <scope>NUCLEOTIDE SEQUENCE [LARGE SCALE GENOMIC DNA]</scope>
</reference>
<evidence type="ECO:0000256" key="5">
    <source>
        <dbReference type="ARBA" id="ARBA00022701"/>
    </source>
</evidence>
<dbReference type="GO" id="GO:0005654">
    <property type="term" value="C:nucleoplasm"/>
    <property type="evidence" value="ECO:0007669"/>
    <property type="project" value="TreeGrafter"/>
</dbReference>
<dbReference type="GO" id="GO:0034451">
    <property type="term" value="C:centriolar satellite"/>
    <property type="evidence" value="ECO:0007669"/>
    <property type="project" value="TreeGrafter"/>
</dbReference>
<feature type="coiled-coil region" evidence="9">
    <location>
        <begin position="394"/>
        <end position="428"/>
    </location>
</feature>
<sequence>MSHKLTNEEIDEQFEQFLKESISDESVDLGSSTKSSVLSCLGQPKKKKEIKKDANLWWISDGDEGQPQPRKFSKLKKQAAVVDPGIETTREEIVEESDGNLLSENPGLQEGLLESNRSFLKSSKTSQPIAEVEEEHEKITLDKEGKRTSVSISKDSLEPNESIVASGPEQNTHGLGLDTLEEQEQKEQFFANLERGVSSTIDYSRLNQELEQTNTTPLSVSKSLLQASSVTREILLLQRLEETYQRWNTEHNLVEKLKAELELKEQELLRKDQEVQQLPQLKEQMYILQTKLNTLETSKKKWEFGEAMEPVTEEKLKLIEKDIQEQETLIQGYHQENEKLYKRVKELQLLNKVNKEKMSAENQLLMAEALYKCNFVLYEHCLIFLSFLTFQKEGVKFMEELKKLKQEKQALEVDLEQMKKERDMAKAHVSYISGDKEFEMKMMQEQNKQEIHRLNKRLQWYAENQEMLDKDTARLKAANVNIEALKEQVEKLRTETRDKSDPLPKRAKERGLEAKRIQDLERQVKEMEEIIRRRYPNSLPALIYAAASVSGADCKSSSEYSVAFLEKRIKKLESDLEGKDEEAKTSLRAMEQQFQKIKIQYEMRISELEQFLAQKLAHERENPCVPDPKMKLLEEEIHKLKEIHKSKENRLRSDIEMLKNQLYHAELKLMEREDKSLRTNDQHIHDQAKIEKLNLELASKNREIQELSKTLERLQRERRMLLHGVTLSDKCETRPKSAKKSKKDKESNKFTTDFKEPFPATLDEKIYRPNDFAGSHISEVLQENEMLKSKLERFSLEMDQQRAKLQSEATLSPSCRTRESASEHVAALKASHQRELERILTQHALEHSSTKVAEMLNKISTQEVMLKHLREQVNELQQDREALSVSRHREESLQTQVTKLLVELREAKESHTPEMRHFVALERKIKKMELKHAQREQEFQEIIQQARLNADTEQIQEVEKWKKLAQLKNQELENFRAELDSILDVLRELQRQGVVIPAPTTAVLTQL</sequence>
<proteinExistence type="inferred from homology"/>
<reference evidence="11" key="5">
    <citation type="submission" date="2025-09" db="UniProtKB">
        <authorList>
            <consortium name="Ensembl"/>
        </authorList>
    </citation>
    <scope>IDENTIFICATION</scope>
</reference>
<comment type="similarity">
    <text evidence="2">Belongs to the CEP162 family.</text>
</comment>
<keyword evidence="12" id="KW-1185">Reference proteome</keyword>
<evidence type="ECO:0000256" key="8">
    <source>
        <dbReference type="ARBA" id="ARBA00023212"/>
    </source>
</evidence>
<evidence type="ECO:0000313" key="12">
    <source>
        <dbReference type="Proteomes" id="UP000314986"/>
    </source>
</evidence>
<name>A0A4W3I8R2_CALMI</name>
<feature type="coiled-coil region" evidence="9">
    <location>
        <begin position="316"/>
        <end position="370"/>
    </location>
</feature>
<dbReference type="OMA" id="CDGHRCL"/>
<dbReference type="PANTHER" id="PTHR34031">
    <property type="entry name" value="CENTROSOMAL PROTEIN OF 162 KDA"/>
    <property type="match status" value="1"/>
</dbReference>
<feature type="region of interest" description="Disordered" evidence="10">
    <location>
        <begin position="730"/>
        <end position="752"/>
    </location>
</feature>
<evidence type="ECO:0000256" key="1">
    <source>
        <dbReference type="ARBA" id="ARBA00004114"/>
    </source>
</evidence>
<feature type="coiled-coil region" evidence="9">
    <location>
        <begin position="852"/>
        <end position="992"/>
    </location>
</feature>
<evidence type="ECO:0000256" key="6">
    <source>
        <dbReference type="ARBA" id="ARBA00022794"/>
    </source>
</evidence>
<reference evidence="12" key="3">
    <citation type="journal article" date="2014" name="Nature">
        <title>Elephant shark genome provides unique insights into gnathostome evolution.</title>
        <authorList>
            <consortium name="International Elephant Shark Genome Sequencing Consortium"/>
            <person name="Venkatesh B."/>
            <person name="Lee A.P."/>
            <person name="Ravi V."/>
            <person name="Maurya A.K."/>
            <person name="Lian M.M."/>
            <person name="Swann J.B."/>
            <person name="Ohta Y."/>
            <person name="Flajnik M.F."/>
            <person name="Sutoh Y."/>
            <person name="Kasahara M."/>
            <person name="Hoon S."/>
            <person name="Gangu V."/>
            <person name="Roy S.W."/>
            <person name="Irimia M."/>
            <person name="Korzh V."/>
            <person name="Kondrychyn I."/>
            <person name="Lim Z.W."/>
            <person name="Tay B.H."/>
            <person name="Tohari S."/>
            <person name="Kong K.W."/>
            <person name="Ho S."/>
            <person name="Lorente-Galdos B."/>
            <person name="Quilez J."/>
            <person name="Marques-Bonet T."/>
            <person name="Raney B.J."/>
            <person name="Ingham P.W."/>
            <person name="Tay A."/>
            <person name="Hillier L.W."/>
            <person name="Minx P."/>
            <person name="Boehm T."/>
            <person name="Wilson R.K."/>
            <person name="Brenner S."/>
            <person name="Warren W.C."/>
        </authorList>
    </citation>
    <scope>NUCLEOTIDE SEQUENCE [LARGE SCALE GENOMIC DNA]</scope>
</reference>
<dbReference type="Ensembl" id="ENSCMIT00000026924.1">
    <property type="protein sequence ID" value="ENSCMIP00000026494.1"/>
    <property type="gene ID" value="ENSCMIG00000011607.1"/>
</dbReference>
<dbReference type="GO" id="GO:0060271">
    <property type="term" value="P:cilium assembly"/>
    <property type="evidence" value="ECO:0007669"/>
    <property type="project" value="TreeGrafter"/>
</dbReference>
<keyword evidence="7 9" id="KW-0175">Coiled coil</keyword>
<keyword evidence="5" id="KW-0493">Microtubule</keyword>
<evidence type="ECO:0000256" key="4">
    <source>
        <dbReference type="ARBA" id="ARBA00022490"/>
    </source>
</evidence>
<dbReference type="InParanoid" id="A0A4W3I8R2"/>
<reference evidence="12" key="1">
    <citation type="journal article" date="2006" name="Science">
        <title>Ancient noncoding elements conserved in the human genome.</title>
        <authorList>
            <person name="Venkatesh B."/>
            <person name="Kirkness E.F."/>
            <person name="Loh Y.H."/>
            <person name="Halpern A.L."/>
            <person name="Lee A.P."/>
            <person name="Johnson J."/>
            <person name="Dandona N."/>
            <person name="Viswanathan L.D."/>
            <person name="Tay A."/>
            <person name="Venter J.C."/>
            <person name="Strausberg R.L."/>
            <person name="Brenner S."/>
        </authorList>
    </citation>
    <scope>NUCLEOTIDE SEQUENCE [LARGE SCALE GENOMIC DNA]</scope>
</reference>
<evidence type="ECO:0000256" key="3">
    <source>
        <dbReference type="ARBA" id="ARBA00021406"/>
    </source>
</evidence>
<feature type="coiled-coil region" evidence="9">
    <location>
        <begin position="630"/>
        <end position="661"/>
    </location>
</feature>
<dbReference type="PANTHER" id="PTHR34031:SF1">
    <property type="entry name" value="CENTROSOMAL PROTEIN OF 162 KDA"/>
    <property type="match status" value="1"/>
</dbReference>
<feature type="region of interest" description="Disordered" evidence="10">
    <location>
        <begin position="123"/>
        <end position="148"/>
    </location>
</feature>
<evidence type="ECO:0000256" key="2">
    <source>
        <dbReference type="ARBA" id="ARBA00009485"/>
    </source>
</evidence>